<comment type="caution">
    <text evidence="2">The sequence shown here is derived from an EMBL/GenBank/DDBJ whole genome shotgun (WGS) entry which is preliminary data.</text>
</comment>
<reference evidence="2 3" key="1">
    <citation type="submission" date="2024-10" db="EMBL/GenBank/DDBJ databases">
        <title>The Natural Products Discovery Center: Release of the First 8490 Sequenced Strains for Exploring Actinobacteria Biosynthetic Diversity.</title>
        <authorList>
            <person name="Kalkreuter E."/>
            <person name="Kautsar S.A."/>
            <person name="Yang D."/>
            <person name="Bader C.D."/>
            <person name="Teijaro C.N."/>
            <person name="Fluegel L."/>
            <person name="Davis C.M."/>
            <person name="Simpson J.R."/>
            <person name="Lauterbach L."/>
            <person name="Steele A.D."/>
            <person name="Gui C."/>
            <person name="Meng S."/>
            <person name="Li G."/>
            <person name="Viehrig K."/>
            <person name="Ye F."/>
            <person name="Su P."/>
            <person name="Kiefer A.F."/>
            <person name="Nichols A."/>
            <person name="Cepeda A.J."/>
            <person name="Yan W."/>
            <person name="Fan B."/>
            <person name="Jiang Y."/>
            <person name="Adhikari A."/>
            <person name="Zheng C.-J."/>
            <person name="Schuster L."/>
            <person name="Cowan T.M."/>
            <person name="Smanski M.J."/>
            <person name="Chevrette M.G."/>
            <person name="De Carvalho L.P.S."/>
            <person name="Shen B."/>
        </authorList>
    </citation>
    <scope>NUCLEOTIDE SEQUENCE [LARGE SCALE GENOMIC DNA]</scope>
    <source>
        <strain evidence="2 3">NPDC002593</strain>
    </source>
</reference>
<accession>A0ABW6S0Y5</accession>
<dbReference type="CDD" id="cd00531">
    <property type="entry name" value="NTF2_like"/>
    <property type="match status" value="1"/>
</dbReference>
<dbReference type="SUPFAM" id="SSF54427">
    <property type="entry name" value="NTF2-like"/>
    <property type="match status" value="1"/>
</dbReference>
<dbReference type="Proteomes" id="UP001601992">
    <property type="component" value="Unassembled WGS sequence"/>
</dbReference>
<dbReference type="EMBL" id="JBIAQY010000006">
    <property type="protein sequence ID" value="MFF3569965.1"/>
    <property type="molecule type" value="Genomic_DNA"/>
</dbReference>
<dbReference type="InterPro" id="IPR032710">
    <property type="entry name" value="NTF2-like_dom_sf"/>
</dbReference>
<evidence type="ECO:0000313" key="2">
    <source>
        <dbReference type="EMBL" id="MFF3569965.1"/>
    </source>
</evidence>
<feature type="domain" description="SnoaL-like" evidence="1">
    <location>
        <begin position="16"/>
        <end position="137"/>
    </location>
</feature>
<dbReference type="Pfam" id="PF13577">
    <property type="entry name" value="SnoaL_4"/>
    <property type="match status" value="1"/>
</dbReference>
<dbReference type="RefSeq" id="WP_040832551.1">
    <property type="nucleotide sequence ID" value="NZ_JBIAQY010000006.1"/>
</dbReference>
<protein>
    <submittedName>
        <fullName evidence="2">Nuclear transport factor 2 family protein</fullName>
    </submittedName>
</protein>
<sequence length="191" mass="21284">MSTESEAAELNRRLRYLEDRAEILDCISRHARGCDRHDAELIGSAYHPDAVDRHGNATNTGADYANWANATHAATSQVHTHNITTHTCEIDGDLAHCESYSIVVLLGADGRTVQILSGRYIDRLERREGHWRIALRHSTVEVSCTADARVLRSPFFTDQGYPKGTRDTDDLSYRRPLLPDSPVTARWGGSA</sequence>
<evidence type="ECO:0000259" key="1">
    <source>
        <dbReference type="Pfam" id="PF13577"/>
    </source>
</evidence>
<proteinExistence type="predicted"/>
<dbReference type="Gene3D" id="3.10.450.50">
    <property type="match status" value="1"/>
</dbReference>
<keyword evidence="3" id="KW-1185">Reference proteome</keyword>
<dbReference type="InterPro" id="IPR037401">
    <property type="entry name" value="SnoaL-like"/>
</dbReference>
<evidence type="ECO:0000313" key="3">
    <source>
        <dbReference type="Proteomes" id="UP001601992"/>
    </source>
</evidence>
<organism evidence="2 3">
    <name type="scientific">Nocardia jiangxiensis</name>
    <dbReference type="NCBI Taxonomy" id="282685"/>
    <lineage>
        <taxon>Bacteria</taxon>
        <taxon>Bacillati</taxon>
        <taxon>Actinomycetota</taxon>
        <taxon>Actinomycetes</taxon>
        <taxon>Mycobacteriales</taxon>
        <taxon>Nocardiaceae</taxon>
        <taxon>Nocardia</taxon>
    </lineage>
</organism>
<name>A0ABW6S0Y5_9NOCA</name>
<gene>
    <name evidence="2" type="ORF">ACFYXQ_19495</name>
</gene>